<gene>
    <name evidence="1" type="ORF">NPIL_604921</name>
</gene>
<organism evidence="1 2">
    <name type="scientific">Nephila pilipes</name>
    <name type="common">Giant wood spider</name>
    <name type="synonym">Nephila maculata</name>
    <dbReference type="NCBI Taxonomy" id="299642"/>
    <lineage>
        <taxon>Eukaryota</taxon>
        <taxon>Metazoa</taxon>
        <taxon>Ecdysozoa</taxon>
        <taxon>Arthropoda</taxon>
        <taxon>Chelicerata</taxon>
        <taxon>Arachnida</taxon>
        <taxon>Araneae</taxon>
        <taxon>Araneomorphae</taxon>
        <taxon>Entelegynae</taxon>
        <taxon>Araneoidea</taxon>
        <taxon>Nephilidae</taxon>
        <taxon>Nephila</taxon>
    </lineage>
</organism>
<accession>A0A8X6QUH5</accession>
<proteinExistence type="predicted"/>
<comment type="caution">
    <text evidence="1">The sequence shown here is derived from an EMBL/GenBank/DDBJ whole genome shotgun (WGS) entry which is preliminary data.</text>
</comment>
<reference evidence="1" key="1">
    <citation type="submission" date="2020-08" db="EMBL/GenBank/DDBJ databases">
        <title>Multicomponent nature underlies the extraordinary mechanical properties of spider dragline silk.</title>
        <authorList>
            <person name="Kono N."/>
            <person name="Nakamura H."/>
            <person name="Mori M."/>
            <person name="Yoshida Y."/>
            <person name="Ohtoshi R."/>
            <person name="Malay A.D."/>
            <person name="Moran D.A.P."/>
            <person name="Tomita M."/>
            <person name="Numata K."/>
            <person name="Arakawa K."/>
        </authorList>
    </citation>
    <scope>NUCLEOTIDE SEQUENCE</scope>
</reference>
<sequence>MMKFAVPCDEDDYGDTDVWHSLTAASQQFRQCSTGTSKGRVVSSGEPRGRVVFSSDIVISAKSSFVRG</sequence>
<dbReference type="EMBL" id="BMAW01085892">
    <property type="protein sequence ID" value="GFU44880.1"/>
    <property type="molecule type" value="Genomic_DNA"/>
</dbReference>
<name>A0A8X6QUH5_NEPPI</name>
<dbReference type="Proteomes" id="UP000887013">
    <property type="component" value="Unassembled WGS sequence"/>
</dbReference>
<keyword evidence="2" id="KW-1185">Reference proteome</keyword>
<evidence type="ECO:0000313" key="1">
    <source>
        <dbReference type="EMBL" id="GFU44880.1"/>
    </source>
</evidence>
<dbReference type="AlphaFoldDB" id="A0A8X6QUH5"/>
<evidence type="ECO:0000313" key="2">
    <source>
        <dbReference type="Proteomes" id="UP000887013"/>
    </source>
</evidence>
<protein>
    <submittedName>
        <fullName evidence="1">Uncharacterized protein</fullName>
    </submittedName>
</protein>